<proteinExistence type="predicted"/>
<protein>
    <submittedName>
        <fullName evidence="1">32728_t:CDS:1</fullName>
    </submittedName>
</protein>
<evidence type="ECO:0000313" key="2">
    <source>
        <dbReference type="Proteomes" id="UP000789901"/>
    </source>
</evidence>
<comment type="caution">
    <text evidence="1">The sequence shown here is derived from an EMBL/GenBank/DDBJ whole genome shotgun (WGS) entry which is preliminary data.</text>
</comment>
<accession>A0ABN7UAB6</accession>
<reference evidence="1 2" key="1">
    <citation type="submission" date="2021-06" db="EMBL/GenBank/DDBJ databases">
        <authorList>
            <person name="Kallberg Y."/>
            <person name="Tangrot J."/>
            <person name="Rosling A."/>
        </authorList>
    </citation>
    <scope>NUCLEOTIDE SEQUENCE [LARGE SCALE GENOMIC DNA]</scope>
    <source>
        <strain evidence="1 2">120-4 pot B 10/14</strain>
    </source>
</reference>
<gene>
    <name evidence="1" type="ORF">GMARGA_LOCUS4434</name>
</gene>
<name>A0ABN7UAB6_GIGMA</name>
<dbReference type="EMBL" id="CAJVQB010001741">
    <property type="protein sequence ID" value="CAG8548432.1"/>
    <property type="molecule type" value="Genomic_DNA"/>
</dbReference>
<evidence type="ECO:0000313" key="1">
    <source>
        <dbReference type="EMBL" id="CAG8548432.1"/>
    </source>
</evidence>
<organism evidence="1 2">
    <name type="scientific">Gigaspora margarita</name>
    <dbReference type="NCBI Taxonomy" id="4874"/>
    <lineage>
        <taxon>Eukaryota</taxon>
        <taxon>Fungi</taxon>
        <taxon>Fungi incertae sedis</taxon>
        <taxon>Mucoromycota</taxon>
        <taxon>Glomeromycotina</taxon>
        <taxon>Glomeromycetes</taxon>
        <taxon>Diversisporales</taxon>
        <taxon>Gigasporaceae</taxon>
        <taxon>Gigaspora</taxon>
    </lineage>
</organism>
<keyword evidence="2" id="KW-1185">Reference proteome</keyword>
<sequence length="88" mass="10236">MINIKILYTVNLFCFKILANNINNEEPISVSSSKITCSSKQQKASGRPFNPVWNHFNQIEKKGHYPAKAQLFYFKEITKDDKNQNNKK</sequence>
<dbReference type="Proteomes" id="UP000789901">
    <property type="component" value="Unassembled WGS sequence"/>
</dbReference>